<accession>A0A8S2CK83</accession>
<feature type="coiled-coil region" evidence="4">
    <location>
        <begin position="845"/>
        <end position="876"/>
    </location>
</feature>
<protein>
    <recommendedName>
        <fullName evidence="9">T-complex-associated testis-expressed protein 1</fullName>
    </recommendedName>
</protein>
<keyword evidence="2" id="KW-0963">Cytoplasm</keyword>
<keyword evidence="3" id="KW-0206">Cytoskeleton</keyword>
<evidence type="ECO:0000313" key="7">
    <source>
        <dbReference type="EMBL" id="CAF3497757.1"/>
    </source>
</evidence>
<name>A0A8S2CK83_9BILA</name>
<dbReference type="EMBL" id="CAJNOK010000041">
    <property type="protein sequence ID" value="CAF0724741.1"/>
    <property type="molecule type" value="Genomic_DNA"/>
</dbReference>
<dbReference type="EMBL" id="CAJOBA010000041">
    <property type="protein sequence ID" value="CAF3497757.1"/>
    <property type="molecule type" value="Genomic_DNA"/>
</dbReference>
<keyword evidence="4" id="KW-0175">Coiled coil</keyword>
<dbReference type="PANTHER" id="PTHR24107">
    <property type="entry name" value="YNEIN REGULATORY COMPLEX SUBUNIT 5"/>
    <property type="match status" value="1"/>
</dbReference>
<dbReference type="InterPro" id="IPR052410">
    <property type="entry name" value="DRC5"/>
</dbReference>
<evidence type="ECO:0000256" key="1">
    <source>
        <dbReference type="ARBA" id="ARBA00004245"/>
    </source>
</evidence>
<dbReference type="InterPro" id="IPR001611">
    <property type="entry name" value="Leu-rich_rpt"/>
</dbReference>
<dbReference type="GO" id="GO:0005856">
    <property type="term" value="C:cytoskeleton"/>
    <property type="evidence" value="ECO:0007669"/>
    <property type="project" value="UniProtKB-SubCell"/>
</dbReference>
<feature type="region of interest" description="Disordered" evidence="5">
    <location>
        <begin position="538"/>
        <end position="580"/>
    </location>
</feature>
<dbReference type="Proteomes" id="UP000682733">
    <property type="component" value="Unassembled WGS sequence"/>
</dbReference>
<proteinExistence type="predicted"/>
<organism evidence="6 8">
    <name type="scientific">Didymodactylos carnosus</name>
    <dbReference type="NCBI Taxonomy" id="1234261"/>
    <lineage>
        <taxon>Eukaryota</taxon>
        <taxon>Metazoa</taxon>
        <taxon>Spiralia</taxon>
        <taxon>Gnathifera</taxon>
        <taxon>Rotifera</taxon>
        <taxon>Eurotatoria</taxon>
        <taxon>Bdelloidea</taxon>
        <taxon>Philodinida</taxon>
        <taxon>Philodinidae</taxon>
        <taxon>Didymodactylos</taxon>
    </lineage>
</organism>
<feature type="compositionally biased region" description="Acidic residues" evidence="5">
    <location>
        <begin position="544"/>
        <end position="573"/>
    </location>
</feature>
<comment type="caution">
    <text evidence="6">The sequence shown here is derived from an EMBL/GenBank/DDBJ whole genome shotgun (WGS) entry which is preliminary data.</text>
</comment>
<gene>
    <name evidence="6" type="ORF">OVA965_LOCUS338</name>
    <name evidence="7" type="ORF">TMI583_LOCUS338</name>
</gene>
<dbReference type="AlphaFoldDB" id="A0A8S2CK83"/>
<dbReference type="SMART" id="SM00368">
    <property type="entry name" value="LRR_RI"/>
    <property type="match status" value="6"/>
</dbReference>
<comment type="subcellular location">
    <subcellularLocation>
        <location evidence="1">Cytoplasm</location>
        <location evidence="1">Cytoskeleton</location>
    </subcellularLocation>
</comment>
<feature type="compositionally biased region" description="Basic and acidic residues" evidence="5">
    <location>
        <begin position="910"/>
        <end position="919"/>
    </location>
</feature>
<evidence type="ECO:0008006" key="9">
    <source>
        <dbReference type="Google" id="ProtNLM"/>
    </source>
</evidence>
<evidence type="ECO:0000256" key="2">
    <source>
        <dbReference type="ARBA" id="ARBA00022490"/>
    </source>
</evidence>
<dbReference type="SUPFAM" id="SSF52047">
    <property type="entry name" value="RNI-like"/>
    <property type="match status" value="1"/>
</dbReference>
<evidence type="ECO:0000256" key="5">
    <source>
        <dbReference type="SAM" id="MobiDB-lite"/>
    </source>
</evidence>
<dbReference type="PANTHER" id="PTHR24107:SF20">
    <property type="entry name" value="DYNEIN REGULATORY COMPLEX SUBUNIT 5"/>
    <property type="match status" value="1"/>
</dbReference>
<sequence>MSSEQQQEVSAAPSMPDVGTTQNVDNSRTSGVFLDEKQSLPTDFDAKPLQRAELRQSLVNPELKPIRRIIAEDIEWSLRIVPTLTDLSLNSIVKNFDTHPKHDELLTEHRQQLLKSLSTQVPLKVTAPLIQDEQYWKRCCLEKWPVCDVKLYDNSWKRLYFEKTVEDIIEHFVPSTGDPKRLYEYIELGAEYIIRLDIKQLLPPVEMHDKIAQLDEEQGDDDDNDGPDGTDVEVRKPLCDHFDFTDLIKRLPNLQELHLVYGVKDCGMNFDWNMFEFTKKDCQLLSKSVLHCKTLRVLHIHRSKIDDYRIRMLIRDGLLDHPTLEELNLEHNQISDRGCRAIAKLLNGHSKLLRLNLCNNNIGPQGAQAIAYGLTKSITIEYLNLRLNRIGDEGGQSICLALLMNQTLKELNLSCNNLTEPTGNKLAEILNRNKTLLTLDLSANRLGQDIGKSLQECLQENSTILNLDLRMTECGQESEYIINQILKQNKENDRLQRIGEKNQQDTNGRTYNAKGYLSPNSAFIQDKVAEKSTELTIVKRATNDDGDNNDNDDKVEQDDMENDEDEEDIDDGETDKCNQDNTYSVLIGGKKYLKVIVNVDKVLGLHYTKEQSNKRAITLMRRQCTPDNTPDKNPKQCFDIVLGQKQYENNLRNEVNTTMSRISRQWQYFWKIARHRMKKETMQWAVLCFSNAIETTDALNLFFSIMNPVSMAGFGSTFFNIAKRMSAKKAAMAGAGISIGFLKGFLVSLWDYISRNKKMGFLEREMQLKLNLYEYTYLYNVILRFVVAVKFLKEETKDGNLKFSCDKYKSLMKSFETSVKYNNFYNLLNVMDKRHLHKFAQPQFINELKELAKNIIGNLQKTKKQAMENVKNLGRKAKSVIAKVILRKQTKEVIQQKDQQDQQDQQDDHDEVKTEEKNLDEYDGNMTMPVVVANALKMDKMMSELTTKVIDYRFYYTLVYDLLERITLVNQIIDRIPNDEKPNNEHTTYCTILVQDTITRILKYSQEDKQENDDKYVKFKKTFKFVRDQAIHLLARDYCKNEQCKDTS</sequence>
<evidence type="ECO:0000256" key="3">
    <source>
        <dbReference type="ARBA" id="ARBA00023212"/>
    </source>
</evidence>
<evidence type="ECO:0000313" key="8">
    <source>
        <dbReference type="Proteomes" id="UP000677228"/>
    </source>
</evidence>
<dbReference type="Pfam" id="PF13516">
    <property type="entry name" value="LRR_6"/>
    <property type="match status" value="4"/>
</dbReference>
<dbReference type="Proteomes" id="UP000677228">
    <property type="component" value="Unassembled WGS sequence"/>
</dbReference>
<dbReference type="Gene3D" id="3.80.10.10">
    <property type="entry name" value="Ribonuclease Inhibitor"/>
    <property type="match status" value="2"/>
</dbReference>
<feature type="compositionally biased region" description="Polar residues" evidence="5">
    <location>
        <begin position="19"/>
        <end position="30"/>
    </location>
</feature>
<feature type="region of interest" description="Disordered" evidence="5">
    <location>
        <begin position="894"/>
        <end position="919"/>
    </location>
</feature>
<evidence type="ECO:0000256" key="4">
    <source>
        <dbReference type="SAM" id="Coils"/>
    </source>
</evidence>
<reference evidence="6" key="1">
    <citation type="submission" date="2021-02" db="EMBL/GenBank/DDBJ databases">
        <authorList>
            <person name="Nowell W R."/>
        </authorList>
    </citation>
    <scope>NUCLEOTIDE SEQUENCE</scope>
</reference>
<dbReference type="InterPro" id="IPR032675">
    <property type="entry name" value="LRR_dom_sf"/>
</dbReference>
<evidence type="ECO:0000313" key="6">
    <source>
        <dbReference type="EMBL" id="CAF0724741.1"/>
    </source>
</evidence>
<feature type="region of interest" description="Disordered" evidence="5">
    <location>
        <begin position="1"/>
        <end position="37"/>
    </location>
</feature>